<dbReference type="AlphaFoldDB" id="A0AAV1NQU2"/>
<evidence type="ECO:0000313" key="2">
    <source>
        <dbReference type="Proteomes" id="UP001314229"/>
    </source>
</evidence>
<keyword evidence="2" id="KW-1185">Reference proteome</keyword>
<proteinExistence type="predicted"/>
<dbReference type="Proteomes" id="UP001314229">
    <property type="component" value="Unassembled WGS sequence"/>
</dbReference>
<name>A0AAV1NQU2_SCOSC</name>
<comment type="caution">
    <text evidence="1">The sequence shown here is derived from an EMBL/GenBank/DDBJ whole genome shotgun (WGS) entry which is preliminary data.</text>
</comment>
<reference evidence="1 2" key="1">
    <citation type="submission" date="2024-01" db="EMBL/GenBank/DDBJ databases">
        <authorList>
            <person name="Alioto T."/>
            <person name="Alioto T."/>
            <person name="Gomez Garrido J."/>
        </authorList>
    </citation>
    <scope>NUCLEOTIDE SEQUENCE [LARGE SCALE GENOMIC DNA]</scope>
</reference>
<gene>
    <name evidence="1" type="ORF">FSCOSCO3_A010790</name>
</gene>
<dbReference type="EMBL" id="CAWUFR010000053">
    <property type="protein sequence ID" value="CAK6961845.1"/>
    <property type="molecule type" value="Genomic_DNA"/>
</dbReference>
<organism evidence="1 2">
    <name type="scientific">Scomber scombrus</name>
    <name type="common">Atlantic mackerel</name>
    <name type="synonym">Scomber vernalis</name>
    <dbReference type="NCBI Taxonomy" id="13677"/>
    <lineage>
        <taxon>Eukaryota</taxon>
        <taxon>Metazoa</taxon>
        <taxon>Chordata</taxon>
        <taxon>Craniata</taxon>
        <taxon>Vertebrata</taxon>
        <taxon>Euteleostomi</taxon>
        <taxon>Actinopterygii</taxon>
        <taxon>Neopterygii</taxon>
        <taxon>Teleostei</taxon>
        <taxon>Neoteleostei</taxon>
        <taxon>Acanthomorphata</taxon>
        <taxon>Pelagiaria</taxon>
        <taxon>Scombriformes</taxon>
        <taxon>Scombridae</taxon>
        <taxon>Scomber</taxon>
    </lineage>
</organism>
<accession>A0AAV1NQU2</accession>
<evidence type="ECO:0000313" key="1">
    <source>
        <dbReference type="EMBL" id="CAK6961845.1"/>
    </source>
</evidence>
<protein>
    <submittedName>
        <fullName evidence="1">Uncharacterized protein</fullName>
    </submittedName>
</protein>
<sequence length="112" mass="11734">MAPAAGVSEALTVAPCRVALASALCQFHRAGGQGGVCGQQATGKLQGSTVRSRSPFWFNSQPNDPDVQHPSVILGPLSGISQPSPLKACSRLPQAEPNDFLLVFHANMKLIK</sequence>